<dbReference type="Pfam" id="PF00111">
    <property type="entry name" value="Fer2"/>
    <property type="match status" value="1"/>
</dbReference>
<dbReference type="EMBL" id="CADCUR010000001">
    <property type="protein sequence ID" value="CAA9375170.1"/>
    <property type="molecule type" value="Genomic_DNA"/>
</dbReference>
<dbReference type="CDD" id="cd00207">
    <property type="entry name" value="fer2"/>
    <property type="match status" value="1"/>
</dbReference>
<keyword evidence="2" id="KW-0274">FAD</keyword>
<evidence type="ECO:0000256" key="2">
    <source>
        <dbReference type="ARBA" id="ARBA00022827"/>
    </source>
</evidence>
<proteinExistence type="predicted"/>
<evidence type="ECO:0000259" key="3">
    <source>
        <dbReference type="PROSITE" id="PS51085"/>
    </source>
</evidence>
<sequence>MSDPAIGKVFRITAEAAQGTIAFDVEENRKLVLALEDNGVDILHRCGGNAKCTTCRVEILDGDPGEIGDPERVILATKTDLNDHTRLSCQMRVIDDLHVKVVRQASVEGIDAGGRPQE</sequence>
<dbReference type="PANTHER" id="PTHR43644">
    <property type="entry name" value="NA(+)-TRANSLOCATING NADH-QUINONE REDUCTASE SUBUNIT"/>
    <property type="match status" value="1"/>
</dbReference>
<dbReference type="PANTHER" id="PTHR43644:SF1">
    <property type="entry name" value="NAD(P)H-FLAVIN REDUCTASE"/>
    <property type="match status" value="1"/>
</dbReference>
<keyword evidence="1" id="KW-0285">Flavoprotein</keyword>
<dbReference type="Gene3D" id="3.10.20.30">
    <property type="match status" value="1"/>
</dbReference>
<feature type="domain" description="2Fe-2S ferredoxin-type" evidence="3">
    <location>
        <begin position="10"/>
        <end position="105"/>
    </location>
</feature>
<dbReference type="InterPro" id="IPR036010">
    <property type="entry name" value="2Fe-2S_ferredoxin-like_sf"/>
</dbReference>
<evidence type="ECO:0000256" key="1">
    <source>
        <dbReference type="ARBA" id="ARBA00022630"/>
    </source>
</evidence>
<dbReference type="GO" id="GO:0051536">
    <property type="term" value="F:iron-sulfur cluster binding"/>
    <property type="evidence" value="ECO:0007669"/>
    <property type="project" value="InterPro"/>
</dbReference>
<dbReference type="InterPro" id="IPR001041">
    <property type="entry name" value="2Fe-2S_ferredoxin-type"/>
</dbReference>
<name>A0A6J4N1Q3_9BACT</name>
<dbReference type="InterPro" id="IPR012675">
    <property type="entry name" value="Beta-grasp_dom_sf"/>
</dbReference>
<protein>
    <submittedName>
        <fullName evidence="4">Ferredoxin</fullName>
    </submittedName>
</protein>
<dbReference type="PROSITE" id="PS51085">
    <property type="entry name" value="2FE2S_FER_2"/>
    <property type="match status" value="1"/>
</dbReference>
<dbReference type="AlphaFoldDB" id="A0A6J4N1Q3"/>
<gene>
    <name evidence="4" type="ORF">AVDCRST_MAG74-1284</name>
</gene>
<evidence type="ECO:0000313" key="4">
    <source>
        <dbReference type="EMBL" id="CAA9375170.1"/>
    </source>
</evidence>
<dbReference type="SUPFAM" id="SSF54292">
    <property type="entry name" value="2Fe-2S ferredoxin-like"/>
    <property type="match status" value="1"/>
</dbReference>
<reference evidence="4" key="1">
    <citation type="submission" date="2020-02" db="EMBL/GenBank/DDBJ databases">
        <authorList>
            <person name="Meier V. D."/>
        </authorList>
    </citation>
    <scope>NUCLEOTIDE SEQUENCE</scope>
    <source>
        <strain evidence="4">AVDCRST_MAG74</strain>
    </source>
</reference>
<accession>A0A6J4N1Q3</accession>
<organism evidence="4">
    <name type="scientific">uncultured Pyrinomonadaceae bacterium</name>
    <dbReference type="NCBI Taxonomy" id="2283094"/>
    <lineage>
        <taxon>Bacteria</taxon>
        <taxon>Pseudomonadati</taxon>
        <taxon>Acidobacteriota</taxon>
        <taxon>Blastocatellia</taxon>
        <taxon>Blastocatellales</taxon>
        <taxon>Pyrinomonadaceae</taxon>
        <taxon>environmental samples</taxon>
    </lineage>
</organism>